<reference evidence="8 9" key="1">
    <citation type="journal article" date="2019" name="Sci. Rep.">
        <title>Comparative genomics of chytrid fungi reveal insights into the obligate biotrophic and pathogenic lifestyle of Synchytrium endobioticum.</title>
        <authorList>
            <person name="van de Vossenberg B.T.L.H."/>
            <person name="Warris S."/>
            <person name="Nguyen H.D.T."/>
            <person name="van Gent-Pelzer M.P.E."/>
            <person name="Joly D.L."/>
            <person name="van de Geest H.C."/>
            <person name="Bonants P.J.M."/>
            <person name="Smith D.S."/>
            <person name="Levesque C.A."/>
            <person name="van der Lee T.A.J."/>
        </authorList>
    </citation>
    <scope>NUCLEOTIDE SEQUENCE [LARGE SCALE GENOMIC DNA]</scope>
    <source>
        <strain evidence="6 9">LEV6574</strain>
        <strain evidence="7 8">MB42</strain>
    </source>
</reference>
<evidence type="ECO:0000313" key="6">
    <source>
        <dbReference type="EMBL" id="TPX38999.1"/>
    </source>
</evidence>
<dbReference type="EMBL" id="QEAN01000024">
    <property type="protein sequence ID" value="TPX53002.1"/>
    <property type="molecule type" value="Genomic_DNA"/>
</dbReference>
<name>A0A507CI18_9FUNG</name>
<evidence type="ECO:0000313" key="9">
    <source>
        <dbReference type="Proteomes" id="UP000320475"/>
    </source>
</evidence>
<dbReference type="PANTHER" id="PTHR11527">
    <property type="entry name" value="HEAT-SHOCK PROTEIN 20 FAMILY MEMBER"/>
    <property type="match status" value="1"/>
</dbReference>
<dbReference type="EMBL" id="QEAM01000534">
    <property type="protein sequence ID" value="TPX38999.1"/>
    <property type="molecule type" value="Genomic_DNA"/>
</dbReference>
<dbReference type="CDD" id="cd06464">
    <property type="entry name" value="ACD_sHsps-like"/>
    <property type="match status" value="1"/>
</dbReference>
<dbReference type="InterPro" id="IPR002068">
    <property type="entry name" value="A-crystallin/Hsp20_dom"/>
</dbReference>
<evidence type="ECO:0000256" key="1">
    <source>
        <dbReference type="ARBA" id="ARBA00023016"/>
    </source>
</evidence>
<comment type="similarity">
    <text evidence="2 3">Belongs to the small heat shock protein (HSP20) family.</text>
</comment>
<dbReference type="OrthoDB" id="1431247at2759"/>
<evidence type="ECO:0000313" key="8">
    <source>
        <dbReference type="Proteomes" id="UP000317494"/>
    </source>
</evidence>
<dbReference type="Gene3D" id="2.60.40.790">
    <property type="match status" value="1"/>
</dbReference>
<comment type="caution">
    <text evidence="6">The sequence shown here is derived from an EMBL/GenBank/DDBJ whole genome shotgun (WGS) entry which is preliminary data.</text>
</comment>
<feature type="region of interest" description="Disordered" evidence="4">
    <location>
        <begin position="33"/>
        <end position="65"/>
    </location>
</feature>
<dbReference type="Pfam" id="PF00011">
    <property type="entry name" value="HSP20"/>
    <property type="match status" value="1"/>
</dbReference>
<sequence>MAFFLRDTFDDPFFTRSPLDLLVALDAPRRIQSGQGEAASKDGKASGAVAQSEDKGRGLGRFRAPRVDVEETDKQYVIKADLPGMKKEEVQVHLKDDVLTIEGERRDDREEHSSNRHVVERSFGRFSRSIQMPPDADLENVQGNVENGVLRIAFNKKPTPQETKKQIPIN</sequence>
<dbReference type="Proteomes" id="UP000317494">
    <property type="component" value="Unassembled WGS sequence"/>
</dbReference>
<dbReference type="PROSITE" id="PS01031">
    <property type="entry name" value="SHSP"/>
    <property type="match status" value="1"/>
</dbReference>
<dbReference type="InterPro" id="IPR008978">
    <property type="entry name" value="HSP20-like_chaperone"/>
</dbReference>
<evidence type="ECO:0000313" key="7">
    <source>
        <dbReference type="EMBL" id="TPX53002.1"/>
    </source>
</evidence>
<dbReference type="VEuPathDB" id="FungiDB:SeMB42_g01064"/>
<keyword evidence="8" id="KW-1185">Reference proteome</keyword>
<accession>A0A507CI18</accession>
<evidence type="ECO:0000256" key="3">
    <source>
        <dbReference type="RuleBase" id="RU003616"/>
    </source>
</evidence>
<dbReference type="SUPFAM" id="SSF49764">
    <property type="entry name" value="HSP20-like chaperones"/>
    <property type="match status" value="1"/>
</dbReference>
<dbReference type="STRING" id="286115.A0A507CI18"/>
<keyword evidence="1" id="KW-0346">Stress response</keyword>
<dbReference type="AlphaFoldDB" id="A0A507CI18"/>
<organism evidence="6 9">
    <name type="scientific">Synchytrium endobioticum</name>
    <dbReference type="NCBI Taxonomy" id="286115"/>
    <lineage>
        <taxon>Eukaryota</taxon>
        <taxon>Fungi</taxon>
        <taxon>Fungi incertae sedis</taxon>
        <taxon>Chytridiomycota</taxon>
        <taxon>Chytridiomycota incertae sedis</taxon>
        <taxon>Chytridiomycetes</taxon>
        <taxon>Synchytriales</taxon>
        <taxon>Synchytriaceae</taxon>
        <taxon>Synchytrium</taxon>
    </lineage>
</organism>
<dbReference type="InterPro" id="IPR031107">
    <property type="entry name" value="Small_HSP"/>
</dbReference>
<dbReference type="Proteomes" id="UP000320475">
    <property type="component" value="Unassembled WGS sequence"/>
</dbReference>
<evidence type="ECO:0000256" key="4">
    <source>
        <dbReference type="SAM" id="MobiDB-lite"/>
    </source>
</evidence>
<protein>
    <recommendedName>
        <fullName evidence="5">SHSP domain-containing protein</fullName>
    </recommendedName>
</protein>
<feature type="domain" description="SHSP" evidence="5">
    <location>
        <begin position="58"/>
        <end position="170"/>
    </location>
</feature>
<evidence type="ECO:0000259" key="5">
    <source>
        <dbReference type="PROSITE" id="PS01031"/>
    </source>
</evidence>
<gene>
    <name evidence="6" type="ORF">SeLEV6574_g07469</name>
    <name evidence="7" type="ORF">SeMB42_g01064</name>
</gene>
<proteinExistence type="inferred from homology"/>
<evidence type="ECO:0000256" key="2">
    <source>
        <dbReference type="PROSITE-ProRule" id="PRU00285"/>
    </source>
</evidence>